<keyword evidence="6 8" id="KW-0460">Magnesium</keyword>
<evidence type="ECO:0000256" key="8">
    <source>
        <dbReference type="HAMAP-Rule" id="MF_00490"/>
    </source>
</evidence>
<proteinExistence type="inferred from homology"/>
<keyword evidence="5 8" id="KW-0378">Hydrolase</keyword>
<dbReference type="NCBIfam" id="TIGR00298">
    <property type="entry name" value="2-phosphosulfolactate phosphatase"/>
    <property type="match status" value="1"/>
</dbReference>
<protein>
    <recommendedName>
        <fullName evidence="4 8">Probable 2-phosphosulfolactate phosphatase</fullName>
        <ecNumber evidence="3 8">3.1.3.71</ecNumber>
    </recommendedName>
</protein>
<dbReference type="GO" id="GO:0000287">
    <property type="term" value="F:magnesium ion binding"/>
    <property type="evidence" value="ECO:0007669"/>
    <property type="project" value="UniProtKB-UniRule"/>
</dbReference>
<dbReference type="Pfam" id="PF04029">
    <property type="entry name" value="2-ph_phosp"/>
    <property type="match status" value="1"/>
</dbReference>
<dbReference type="InterPro" id="IPR036702">
    <property type="entry name" value="ComB-like_sf"/>
</dbReference>
<dbReference type="HAMAP" id="MF_00490">
    <property type="entry name" value="ComB"/>
    <property type="match status" value="1"/>
</dbReference>
<dbReference type="InterPro" id="IPR005238">
    <property type="entry name" value="ComB-like"/>
</dbReference>
<evidence type="ECO:0000256" key="1">
    <source>
        <dbReference type="ARBA" id="ARBA00001946"/>
    </source>
</evidence>
<dbReference type="Proteomes" id="UP000448943">
    <property type="component" value="Unassembled WGS sequence"/>
</dbReference>
<evidence type="ECO:0000256" key="7">
    <source>
        <dbReference type="ARBA" id="ARBA00033711"/>
    </source>
</evidence>
<dbReference type="OrthoDB" id="4913at2"/>
<evidence type="ECO:0000256" key="3">
    <source>
        <dbReference type="ARBA" id="ARBA00012953"/>
    </source>
</evidence>
<dbReference type="Gene3D" id="3.90.1560.10">
    <property type="entry name" value="ComB-like"/>
    <property type="match status" value="1"/>
</dbReference>
<evidence type="ECO:0000256" key="5">
    <source>
        <dbReference type="ARBA" id="ARBA00022801"/>
    </source>
</evidence>
<comment type="caution">
    <text evidence="9">The sequence shown here is derived from an EMBL/GenBank/DDBJ whole genome shotgun (WGS) entry which is preliminary data.</text>
</comment>
<evidence type="ECO:0000313" key="9">
    <source>
        <dbReference type="EMBL" id="NBI27556.1"/>
    </source>
</evidence>
<dbReference type="GO" id="GO:0019295">
    <property type="term" value="P:coenzyme M biosynthetic process"/>
    <property type="evidence" value="ECO:0007669"/>
    <property type="project" value="InterPro"/>
</dbReference>
<evidence type="ECO:0000256" key="2">
    <source>
        <dbReference type="ARBA" id="ARBA00009997"/>
    </source>
</evidence>
<dbReference type="AlphaFoldDB" id="A0A6N9PXC2"/>
<evidence type="ECO:0000256" key="4">
    <source>
        <dbReference type="ARBA" id="ARBA00021948"/>
    </source>
</evidence>
<dbReference type="FunFam" id="3.90.1560.10:FF:000001">
    <property type="entry name" value="Probable 2-phosphosulfolactate phosphatase"/>
    <property type="match status" value="1"/>
</dbReference>
<sequence>MQIEVVPNVNEARSDNFINKTVIVIDVLRATSSIVTALECGSDGIIPVETVNEAKNFESKNDLLSGERYCKKISGFDLGNSPLEFLNHEIQGKRIIMTTSNGTRAIQKSHKAAHVIAGTILNASNCARKAFNLKRDIVLLCAGTQDQFSLEDGLCAGMMIHELKQLQEEIHLSDFSMTMYLSFLQSKNELQRTILQCSNGKKLCKMGFEEDVIFCTMQNEYSVVPILRDNIMVAM</sequence>
<dbReference type="PANTHER" id="PTHR37311:SF1">
    <property type="entry name" value="2-PHOSPHOSULFOLACTATE PHOSPHATASE-RELATED"/>
    <property type="match status" value="1"/>
</dbReference>
<comment type="similarity">
    <text evidence="2 8">Belongs to the ComB family.</text>
</comment>
<name>A0A6N9PXC2_9BACL</name>
<keyword evidence="10" id="KW-1185">Reference proteome</keyword>
<evidence type="ECO:0000256" key="6">
    <source>
        <dbReference type="ARBA" id="ARBA00022842"/>
    </source>
</evidence>
<gene>
    <name evidence="8 9" type="primary">comB</name>
    <name evidence="9" type="ORF">ERL59_01055</name>
</gene>
<dbReference type="SUPFAM" id="SSF142823">
    <property type="entry name" value="ComB-like"/>
    <property type="match status" value="1"/>
</dbReference>
<dbReference type="InterPro" id="IPR027639">
    <property type="entry name" value="ComB_archaeal"/>
</dbReference>
<dbReference type="PANTHER" id="PTHR37311">
    <property type="entry name" value="2-PHOSPHOSULFOLACTATE PHOSPHATASE-RELATED"/>
    <property type="match status" value="1"/>
</dbReference>
<accession>A0A6N9PXC2</accession>
<comment type="cofactor">
    <cofactor evidence="1 8">
        <name>Mg(2+)</name>
        <dbReference type="ChEBI" id="CHEBI:18420"/>
    </cofactor>
</comment>
<dbReference type="EMBL" id="SIJB01000004">
    <property type="protein sequence ID" value="NBI27556.1"/>
    <property type="molecule type" value="Genomic_DNA"/>
</dbReference>
<dbReference type="EC" id="3.1.3.71" evidence="3 8"/>
<reference evidence="9 10" key="1">
    <citation type="submission" date="2019-01" db="EMBL/GenBank/DDBJ databases">
        <title>Chengkuizengella sp. nov., isolated from deep-sea sediment of East Pacific Ocean.</title>
        <authorList>
            <person name="Yang J."/>
            <person name="Lai Q."/>
            <person name="Shao Z."/>
        </authorList>
    </citation>
    <scope>NUCLEOTIDE SEQUENCE [LARGE SCALE GENOMIC DNA]</scope>
    <source>
        <strain evidence="9 10">YPA3-1-1</strain>
    </source>
</reference>
<dbReference type="GO" id="GO:0050545">
    <property type="term" value="F:sulfopyruvate decarboxylase activity"/>
    <property type="evidence" value="ECO:0007669"/>
    <property type="project" value="TreeGrafter"/>
</dbReference>
<evidence type="ECO:0000313" key="10">
    <source>
        <dbReference type="Proteomes" id="UP000448943"/>
    </source>
</evidence>
<organism evidence="9 10">
    <name type="scientific">Chengkuizengella marina</name>
    <dbReference type="NCBI Taxonomy" id="2507566"/>
    <lineage>
        <taxon>Bacteria</taxon>
        <taxon>Bacillati</taxon>
        <taxon>Bacillota</taxon>
        <taxon>Bacilli</taxon>
        <taxon>Bacillales</taxon>
        <taxon>Paenibacillaceae</taxon>
        <taxon>Chengkuizengella</taxon>
    </lineage>
</organism>
<dbReference type="GO" id="GO:0050532">
    <property type="term" value="F:2-phosphosulfolactate phosphatase activity"/>
    <property type="evidence" value="ECO:0007669"/>
    <property type="project" value="UniProtKB-UniRule"/>
</dbReference>
<comment type="catalytic activity">
    <reaction evidence="7 8">
        <text>(2R)-O-phospho-3-sulfolactate + H2O = (2R)-3-sulfolactate + phosphate</text>
        <dbReference type="Rhea" id="RHEA:23416"/>
        <dbReference type="ChEBI" id="CHEBI:15377"/>
        <dbReference type="ChEBI" id="CHEBI:15597"/>
        <dbReference type="ChEBI" id="CHEBI:43474"/>
        <dbReference type="ChEBI" id="CHEBI:58738"/>
        <dbReference type="EC" id="3.1.3.71"/>
    </reaction>
</comment>